<keyword evidence="3" id="KW-1185">Reference proteome</keyword>
<dbReference type="EMBL" id="JAFFZP010000006">
    <property type="protein sequence ID" value="MBN0986807.1"/>
    <property type="molecule type" value="Genomic_DNA"/>
</dbReference>
<name>A0ABS2W521_9GAMM</name>
<evidence type="ECO:0000313" key="3">
    <source>
        <dbReference type="Proteomes" id="UP000760472"/>
    </source>
</evidence>
<dbReference type="RefSeq" id="WP_205208861.1">
    <property type="nucleotide sequence ID" value="NZ_JAFFZO010000002.1"/>
</dbReference>
<dbReference type="Proteomes" id="UP000760472">
    <property type="component" value="Unassembled WGS sequence"/>
</dbReference>
<comment type="caution">
    <text evidence="2">The sequence shown here is derived from an EMBL/GenBank/DDBJ whole genome shotgun (WGS) entry which is preliminary data.</text>
</comment>
<gene>
    <name evidence="2" type="ORF">JW498_05495</name>
</gene>
<feature type="region of interest" description="Disordered" evidence="1">
    <location>
        <begin position="97"/>
        <end position="116"/>
    </location>
</feature>
<proteinExistence type="predicted"/>
<evidence type="ECO:0008006" key="4">
    <source>
        <dbReference type="Google" id="ProtNLM"/>
    </source>
</evidence>
<accession>A0ABS2W521</accession>
<protein>
    <recommendedName>
        <fullName evidence="4">Flagellar protein FliT</fullName>
    </recommendedName>
</protein>
<reference evidence="2 3" key="1">
    <citation type="submission" date="2021-02" db="EMBL/GenBank/DDBJ databases">
        <title>A novel species of genus Amphritea isolated from a fishpond in China.</title>
        <authorList>
            <person name="Lu H."/>
        </authorList>
    </citation>
    <scope>NUCLEOTIDE SEQUENCE [LARGE SCALE GENOMIC DNA]</scope>
    <source>
        <strain evidence="2 3">RP18W</strain>
    </source>
</reference>
<evidence type="ECO:0000313" key="2">
    <source>
        <dbReference type="EMBL" id="MBN0986807.1"/>
    </source>
</evidence>
<evidence type="ECO:0000256" key="1">
    <source>
        <dbReference type="SAM" id="MobiDB-lite"/>
    </source>
</evidence>
<organism evidence="2 3">
    <name type="scientific">Amphritea pacifica</name>
    <dbReference type="NCBI Taxonomy" id="2811233"/>
    <lineage>
        <taxon>Bacteria</taxon>
        <taxon>Pseudomonadati</taxon>
        <taxon>Pseudomonadota</taxon>
        <taxon>Gammaproteobacteria</taxon>
        <taxon>Oceanospirillales</taxon>
        <taxon>Oceanospirillaceae</taxon>
        <taxon>Amphritea</taxon>
    </lineage>
</organism>
<sequence length="116" mass="13316">MPQFSPAARKWLQGFTEIERLQQEIFTALSHMTADEDETTLTNLVKQQDLAIRQLPFTQLNAEDVAQLNDKIALLQQNHQSLIHAISHQRQVLLDQSSQHKKAGRSIKAYQRAQDL</sequence>